<sequence length="256" mass="30792">MKSHSLPLTVENFLLTFKEYFTVWLNQILYYNHVYEQLTFDQFKSFDLIIYKNRNPQLQGYIEQLIVNVINQLIINQKQSQSKQRQKQKKQQETFNGLYGINCLVYHLTNNTVVRQYTINFHEFIINLNETINELKLHDKDEDNSAIINIESLNWDEIYTQYSTILFHHIQQLKIHEKSLIEERQQDLEVDDLFFKITVDVDQSLYINNYGNWVRLKRDGNRDNDSRDNETQCIFEPIGDVNLELLNFNCYNKVFT</sequence>
<evidence type="ECO:0008006" key="4">
    <source>
        <dbReference type="Google" id="ProtNLM"/>
    </source>
</evidence>
<comment type="similarity">
    <text evidence="1">Belongs to the MAD2 family.</text>
</comment>
<proteinExistence type="inferred from homology"/>
<comment type="caution">
    <text evidence="2">The sequence shown here is derived from an EMBL/GenBank/DDBJ whole genome shotgun (WGS) entry which is preliminary data.</text>
</comment>
<dbReference type="SUPFAM" id="SSF56019">
    <property type="entry name" value="The spindle assembly checkpoint protein mad2"/>
    <property type="match status" value="1"/>
</dbReference>
<accession>A0A8H6BUD3</accession>
<dbReference type="AlphaFoldDB" id="A0A8H6BUD3"/>
<dbReference type="InterPro" id="IPR036570">
    <property type="entry name" value="HORMA_dom_sf"/>
</dbReference>
<evidence type="ECO:0000313" key="2">
    <source>
        <dbReference type="EMBL" id="KAF6063894.1"/>
    </source>
</evidence>
<dbReference type="PANTHER" id="PTHR11842">
    <property type="entry name" value="MITOTIC SPINDLE ASSEMBLY CHECKPOINT PROTEIN MAD2"/>
    <property type="match status" value="1"/>
</dbReference>
<dbReference type="PANTHER" id="PTHR11842:SF10">
    <property type="entry name" value="MITOTIC SPINDLE ASSEMBLY CHECKPOINT PROTEIN MAD2B"/>
    <property type="match status" value="1"/>
</dbReference>
<organism evidence="2 3">
    <name type="scientific">Candida albicans</name>
    <name type="common">Yeast</name>
    <dbReference type="NCBI Taxonomy" id="5476"/>
    <lineage>
        <taxon>Eukaryota</taxon>
        <taxon>Fungi</taxon>
        <taxon>Dikarya</taxon>
        <taxon>Ascomycota</taxon>
        <taxon>Saccharomycotina</taxon>
        <taxon>Pichiomycetes</taxon>
        <taxon>Debaryomycetaceae</taxon>
        <taxon>Candida/Lodderomyces clade</taxon>
        <taxon>Candida</taxon>
    </lineage>
</organism>
<dbReference type="Proteomes" id="UP000536275">
    <property type="component" value="Unassembled WGS sequence"/>
</dbReference>
<evidence type="ECO:0000256" key="1">
    <source>
        <dbReference type="ARBA" id="ARBA00010348"/>
    </source>
</evidence>
<reference evidence="2 3" key="1">
    <citation type="submission" date="2020-03" db="EMBL/GenBank/DDBJ databases">
        <title>FDA dAtabase for Regulatory Grade micrObial Sequences (FDA-ARGOS): Supporting development and validation of Infectious Disease Dx tests.</title>
        <authorList>
            <person name="Campos J."/>
            <person name="Goldberg B."/>
            <person name="Tallon L."/>
            <person name="Sadzewicz L."/>
            <person name="Vavikolanu K."/>
            <person name="Mehta A."/>
            <person name="Aluvathingal J."/>
            <person name="Nadendla S."/>
            <person name="Nandy P."/>
            <person name="Geyer C."/>
            <person name="Yan Y."/>
            <person name="Sichtig H."/>
        </authorList>
    </citation>
    <scope>NUCLEOTIDE SEQUENCE [LARGE SCALE GENOMIC DNA]</scope>
    <source>
        <strain evidence="2 3">FDAARGOS_656</strain>
    </source>
</reference>
<name>A0A8H6BUD3_CANAX</name>
<gene>
    <name evidence="2" type="ORF">FOB64_005491</name>
</gene>
<protein>
    <recommendedName>
        <fullName evidence="4">HORMA domain-containing protein</fullName>
    </recommendedName>
</protein>
<dbReference type="InterPro" id="IPR045091">
    <property type="entry name" value="Mad2-like"/>
</dbReference>
<dbReference type="EMBL" id="JABWAD010000060">
    <property type="protein sequence ID" value="KAF6063894.1"/>
    <property type="molecule type" value="Genomic_DNA"/>
</dbReference>
<dbReference type="Gene3D" id="3.30.900.10">
    <property type="entry name" value="HORMA domain"/>
    <property type="match status" value="1"/>
</dbReference>
<dbReference type="GO" id="GO:0016035">
    <property type="term" value="C:zeta DNA polymerase complex"/>
    <property type="evidence" value="ECO:0007669"/>
    <property type="project" value="TreeGrafter"/>
</dbReference>
<evidence type="ECO:0000313" key="3">
    <source>
        <dbReference type="Proteomes" id="UP000536275"/>
    </source>
</evidence>